<dbReference type="InterPro" id="IPR010934">
    <property type="entry name" value="NADH_DH_su5_C"/>
</dbReference>
<dbReference type="EMBL" id="MN528029">
    <property type="protein sequence ID" value="QID02675.1"/>
    <property type="molecule type" value="Genomic_DNA"/>
</dbReference>
<reference evidence="20" key="1">
    <citation type="submission" date="2019-09" db="EMBL/GenBank/DDBJ databases">
        <title>Unorthodox features in two venerid bivalves with doubly uniparental inheritance of mitochondria.</title>
        <authorList>
            <person name="Capt C."/>
            <person name="Bouvet K."/>
            <person name="Guerra D."/>
            <person name="Robicheau B.M."/>
            <person name="Stewart D.T."/>
            <person name="Pante E."/>
            <person name="Breton S."/>
        </authorList>
    </citation>
    <scope>NUCLEOTIDE SEQUENCE</scope>
</reference>
<name>A0A6H2U275_MACBL</name>
<evidence type="ECO:0000256" key="6">
    <source>
        <dbReference type="ARBA" id="ARBA00022692"/>
    </source>
</evidence>
<keyword evidence="9" id="KW-0249">Electron transport</keyword>
<evidence type="ECO:0000256" key="9">
    <source>
        <dbReference type="ARBA" id="ARBA00022982"/>
    </source>
</evidence>
<sequence>MEMARNSYLGLSNFFLSFFLFFLLVWIFIGSGACGATVEVDLLSGGVLNISFPIYFDRYSSSFSLVVLLISGCVMLYSKFYMSGCKSYSYYSLLVKSFVLFMMVFISVPNVLGMMVGWDGLGLVSFLLVVFYQDKYSLSSGLLTFFSNRVGDVMLMIVVCLLSAVSIWDASDFMVRNYFKVVLVLLFFASMTKSAQVPFSAWLPAAMAAPTPISALVHSSTLVTAGCFLLVRFGGSLDSSFHITLSMVCAVGGLMAGMSSLFEWDLKKVVALSTMGQMSVIIMAVGVGAADVGYFHLLCHALYKSLLFMCAGVMIHCAKAQDIRHLGKFTFKSPVLVAMTHISLLSLVGFPFMTGFYSKDLVLEFIMISNCNMVVVGFVFVSVALSAICSCRVLMIFHSPSMGLPLEESAGVSSDVLLPCFILMVGSVVGGVMIQYSFFGFGSACSWSVFIKLSALITLFVGVVLVVLIIKTSVSRLSSWKDVIPMFVELWGEYWYLREISGALSAILGWGLVELISLTVEFGWLEFLISGSGLGKITNGLVKMYKSGYSDKSGLKLACGILVLSFFIMNSISSGSFFGLRYVLS</sequence>
<evidence type="ECO:0000256" key="7">
    <source>
        <dbReference type="ARBA" id="ARBA00022792"/>
    </source>
</evidence>
<feature type="transmembrane region" description="Helical" evidence="16">
    <location>
        <begin position="450"/>
        <end position="474"/>
    </location>
</feature>
<dbReference type="PROSITE" id="PS51257">
    <property type="entry name" value="PROKAR_LIPOPROTEIN"/>
    <property type="match status" value="1"/>
</dbReference>
<comment type="similarity">
    <text evidence="16">Belongs to the complex I subunit 5 family.</text>
</comment>
<feature type="transmembrane region" description="Helical" evidence="16">
    <location>
        <begin position="182"/>
        <end position="203"/>
    </location>
</feature>
<dbReference type="PRINTS" id="PR01434">
    <property type="entry name" value="NADHDHGNASE5"/>
</dbReference>
<feature type="transmembrane region" description="Helical" evidence="16">
    <location>
        <begin position="241"/>
        <end position="262"/>
    </location>
</feature>
<gene>
    <name evidence="20" type="primary">ND5</name>
</gene>
<organism evidence="20">
    <name type="scientific">Macoma balthica</name>
    <name type="common">Baltic tellin</name>
    <name type="synonym">Limecola balthica</name>
    <dbReference type="NCBI Taxonomy" id="1903275"/>
    <lineage>
        <taxon>Eukaryota</taxon>
        <taxon>Metazoa</taxon>
        <taxon>Spiralia</taxon>
        <taxon>Lophotrochozoa</taxon>
        <taxon>Mollusca</taxon>
        <taxon>Bivalvia</taxon>
        <taxon>Autobranchia</taxon>
        <taxon>Heteroconchia</taxon>
        <taxon>Euheterodonta</taxon>
        <taxon>Imparidentia</taxon>
        <taxon>Neoheterodontei</taxon>
        <taxon>Cardiida</taxon>
        <taxon>Tellinoidea</taxon>
        <taxon>Tellinidae</taxon>
        <taxon>Macoma</taxon>
    </lineage>
</organism>
<dbReference type="Pfam" id="PF06455">
    <property type="entry name" value="NADH5_C"/>
    <property type="match status" value="1"/>
</dbReference>
<dbReference type="Pfam" id="PF00361">
    <property type="entry name" value="Proton_antipo_M"/>
    <property type="match status" value="1"/>
</dbReference>
<dbReference type="Pfam" id="PF00662">
    <property type="entry name" value="Proton_antipo_N"/>
    <property type="match status" value="1"/>
</dbReference>
<feature type="transmembrane region" description="Helical" evidence="16">
    <location>
        <begin position="59"/>
        <end position="78"/>
    </location>
</feature>
<keyword evidence="11 16" id="KW-0520">NAD</keyword>
<feature type="transmembrane region" description="Helical" evidence="16">
    <location>
        <begin position="215"/>
        <end position="235"/>
    </location>
</feature>
<evidence type="ECO:0000256" key="12">
    <source>
        <dbReference type="ARBA" id="ARBA00023075"/>
    </source>
</evidence>
<dbReference type="InterPro" id="IPR001516">
    <property type="entry name" value="Proton_antipo_N"/>
</dbReference>
<evidence type="ECO:0000256" key="1">
    <source>
        <dbReference type="ARBA" id="ARBA00004448"/>
    </source>
</evidence>
<dbReference type="PANTHER" id="PTHR42829:SF2">
    <property type="entry name" value="NADH-UBIQUINONE OXIDOREDUCTASE CHAIN 5"/>
    <property type="match status" value="1"/>
</dbReference>
<evidence type="ECO:0000256" key="11">
    <source>
        <dbReference type="ARBA" id="ARBA00023027"/>
    </source>
</evidence>
<evidence type="ECO:0000256" key="16">
    <source>
        <dbReference type="RuleBase" id="RU003404"/>
    </source>
</evidence>
<evidence type="ECO:0000259" key="17">
    <source>
        <dbReference type="Pfam" id="PF00361"/>
    </source>
</evidence>
<evidence type="ECO:0000256" key="13">
    <source>
        <dbReference type="ARBA" id="ARBA00023128"/>
    </source>
</evidence>
<evidence type="ECO:0000256" key="4">
    <source>
        <dbReference type="ARBA" id="ARBA00022448"/>
    </source>
</evidence>
<feature type="transmembrane region" description="Helical" evidence="16">
    <location>
        <begin position="373"/>
        <end position="395"/>
    </location>
</feature>
<evidence type="ECO:0000259" key="19">
    <source>
        <dbReference type="Pfam" id="PF06455"/>
    </source>
</evidence>
<keyword evidence="12 16" id="KW-0830">Ubiquinone</keyword>
<evidence type="ECO:0000259" key="18">
    <source>
        <dbReference type="Pfam" id="PF00662"/>
    </source>
</evidence>
<dbReference type="AlphaFoldDB" id="A0A6H2U275"/>
<proteinExistence type="inferred from homology"/>
<evidence type="ECO:0000256" key="2">
    <source>
        <dbReference type="ARBA" id="ARBA00012944"/>
    </source>
</evidence>
<feature type="transmembrane region" description="Helical" evidence="16">
    <location>
        <begin position="90"/>
        <end position="108"/>
    </location>
</feature>
<feature type="domain" description="NADH dehydrogenase subunit 5 C-terminal" evidence="19">
    <location>
        <begin position="411"/>
        <end position="563"/>
    </location>
</feature>
<feature type="transmembrane region" description="Helical" evidence="16">
    <location>
        <begin position="554"/>
        <end position="580"/>
    </location>
</feature>
<dbReference type="GO" id="GO:0003954">
    <property type="term" value="F:NADH dehydrogenase activity"/>
    <property type="evidence" value="ECO:0007669"/>
    <property type="project" value="TreeGrafter"/>
</dbReference>
<evidence type="ECO:0000256" key="8">
    <source>
        <dbReference type="ARBA" id="ARBA00022967"/>
    </source>
</evidence>
<keyword evidence="14 16" id="KW-0472">Membrane</keyword>
<comment type="function">
    <text evidence="16">Core subunit of the mitochondrial membrane respiratory chain NADH dehydrogenase (Complex I) which catalyzes electron transfer from NADH through the respiratory chain, using ubiquinone as an electron acceptor. Essential for the catalytic activity and assembly of complex I.</text>
</comment>
<dbReference type="GO" id="GO:0015990">
    <property type="term" value="P:electron transport coupled proton transport"/>
    <property type="evidence" value="ECO:0007669"/>
    <property type="project" value="TreeGrafter"/>
</dbReference>
<accession>A0A6H2U275</accession>
<keyword evidence="8" id="KW-1278">Translocase</keyword>
<dbReference type="GO" id="GO:0005743">
    <property type="term" value="C:mitochondrial inner membrane"/>
    <property type="evidence" value="ECO:0007669"/>
    <property type="project" value="UniProtKB-SubCell"/>
</dbReference>
<feature type="transmembrane region" description="Helical" evidence="16">
    <location>
        <begin position="495"/>
        <end position="516"/>
    </location>
</feature>
<feature type="transmembrane region" description="Helical" evidence="16">
    <location>
        <begin position="335"/>
        <end position="353"/>
    </location>
</feature>
<evidence type="ECO:0000256" key="5">
    <source>
        <dbReference type="ARBA" id="ARBA00022660"/>
    </source>
</evidence>
<dbReference type="GO" id="GO:0008137">
    <property type="term" value="F:NADH dehydrogenase (ubiquinone) activity"/>
    <property type="evidence" value="ECO:0007669"/>
    <property type="project" value="UniProtKB-EC"/>
</dbReference>
<dbReference type="InterPro" id="IPR003945">
    <property type="entry name" value="NU5C-like"/>
</dbReference>
<dbReference type="InterPro" id="IPR001750">
    <property type="entry name" value="ND/Mrp_TM"/>
</dbReference>
<feature type="transmembrane region" description="Helical" evidence="16">
    <location>
        <begin position="269"/>
        <end position="288"/>
    </location>
</feature>
<geneLocation type="mitochondrion" evidence="20"/>
<evidence type="ECO:0000256" key="15">
    <source>
        <dbReference type="ARBA" id="ARBA00049551"/>
    </source>
</evidence>
<dbReference type="GO" id="GO:0042773">
    <property type="term" value="P:ATP synthesis coupled electron transport"/>
    <property type="evidence" value="ECO:0007669"/>
    <property type="project" value="InterPro"/>
</dbReference>
<evidence type="ECO:0000256" key="10">
    <source>
        <dbReference type="ARBA" id="ARBA00022989"/>
    </source>
</evidence>
<protein>
    <recommendedName>
        <fullName evidence="3 16">NADH-ubiquinone oxidoreductase chain 5</fullName>
        <ecNumber evidence="2 16">7.1.1.2</ecNumber>
    </recommendedName>
</protein>
<evidence type="ECO:0000313" key="20">
    <source>
        <dbReference type="EMBL" id="QID02675.1"/>
    </source>
</evidence>
<feature type="transmembrane region" description="Helical" evidence="16">
    <location>
        <begin position="153"/>
        <end position="170"/>
    </location>
</feature>
<feature type="transmembrane region" description="Helical" evidence="16">
    <location>
        <begin position="294"/>
        <end position="315"/>
    </location>
</feature>
<evidence type="ECO:0000256" key="14">
    <source>
        <dbReference type="ARBA" id="ARBA00023136"/>
    </source>
</evidence>
<dbReference type="PANTHER" id="PTHR42829">
    <property type="entry name" value="NADH-UBIQUINONE OXIDOREDUCTASE CHAIN 5"/>
    <property type="match status" value="1"/>
</dbReference>
<feature type="domain" description="NADH:quinone oxidoreductase/Mrp antiporter transmembrane" evidence="17">
    <location>
        <begin position="110"/>
        <end position="382"/>
    </location>
</feature>
<feature type="domain" description="NADH-Ubiquinone oxidoreductase (complex I) chain 5 N-terminal" evidence="18">
    <location>
        <begin position="46"/>
        <end position="89"/>
    </location>
</feature>
<keyword evidence="13 16" id="KW-0496">Mitochondrion</keyword>
<feature type="transmembrane region" description="Helical" evidence="16">
    <location>
        <begin position="114"/>
        <end position="132"/>
    </location>
</feature>
<comment type="subcellular location">
    <subcellularLocation>
        <location evidence="1">Mitochondrion inner membrane</location>
        <topology evidence="1">Multi-pass membrane protein</topology>
    </subcellularLocation>
</comment>
<keyword evidence="6 16" id="KW-0812">Transmembrane</keyword>
<keyword evidence="5" id="KW-0679">Respiratory chain</keyword>
<comment type="catalytic activity">
    <reaction evidence="15 16">
        <text>a ubiquinone + NADH + 5 H(+)(in) = a ubiquinol + NAD(+) + 4 H(+)(out)</text>
        <dbReference type="Rhea" id="RHEA:29091"/>
        <dbReference type="Rhea" id="RHEA-COMP:9565"/>
        <dbReference type="Rhea" id="RHEA-COMP:9566"/>
        <dbReference type="ChEBI" id="CHEBI:15378"/>
        <dbReference type="ChEBI" id="CHEBI:16389"/>
        <dbReference type="ChEBI" id="CHEBI:17976"/>
        <dbReference type="ChEBI" id="CHEBI:57540"/>
        <dbReference type="ChEBI" id="CHEBI:57945"/>
        <dbReference type="EC" id="7.1.1.2"/>
    </reaction>
</comment>
<dbReference type="EC" id="7.1.1.2" evidence="2 16"/>
<keyword evidence="4 16" id="KW-0813">Transport</keyword>
<evidence type="ECO:0000256" key="3">
    <source>
        <dbReference type="ARBA" id="ARBA00021096"/>
    </source>
</evidence>
<keyword evidence="10 16" id="KW-1133">Transmembrane helix</keyword>
<keyword evidence="7" id="KW-0999">Mitochondrion inner membrane</keyword>
<feature type="transmembrane region" description="Helical" evidence="16">
    <location>
        <begin position="416"/>
        <end position="438"/>
    </location>
</feature>